<reference evidence="2 3" key="1">
    <citation type="submission" date="2021-10" db="EMBL/GenBank/DDBJ databases">
        <title>Streptomyces gossypii sp. nov., isolated from soil collected from cotton field.</title>
        <authorList>
            <person name="Ge X."/>
            <person name="Chen X."/>
            <person name="Liu W."/>
        </authorList>
    </citation>
    <scope>NUCLEOTIDE SEQUENCE [LARGE SCALE GENOMIC DNA]</scope>
    <source>
        <strain evidence="2 3">N2-109</strain>
    </source>
</reference>
<dbReference type="InterPro" id="IPR029068">
    <property type="entry name" value="Glyas_Bleomycin-R_OHBP_Dase"/>
</dbReference>
<keyword evidence="3" id="KW-1185">Reference proteome</keyword>
<dbReference type="EMBL" id="JAJAGO010000014">
    <property type="protein sequence ID" value="MCT2593476.1"/>
    <property type="molecule type" value="Genomic_DNA"/>
</dbReference>
<evidence type="ECO:0000259" key="1">
    <source>
        <dbReference type="PROSITE" id="PS51819"/>
    </source>
</evidence>
<feature type="domain" description="VOC" evidence="1">
    <location>
        <begin position="130"/>
        <end position="251"/>
    </location>
</feature>
<dbReference type="CDD" id="cd07247">
    <property type="entry name" value="SgaA_N_like"/>
    <property type="match status" value="1"/>
</dbReference>
<dbReference type="InterPro" id="IPR052164">
    <property type="entry name" value="Anthracycline_SecMetBiosynth"/>
</dbReference>
<dbReference type="InterPro" id="IPR041581">
    <property type="entry name" value="Glyoxalase_6"/>
</dbReference>
<evidence type="ECO:0000313" key="3">
    <source>
        <dbReference type="Proteomes" id="UP001156389"/>
    </source>
</evidence>
<dbReference type="Gene3D" id="3.10.180.10">
    <property type="entry name" value="2,3-Dihydroxybiphenyl 1,2-Dioxygenase, domain 1"/>
    <property type="match status" value="2"/>
</dbReference>
<feature type="domain" description="VOC" evidence="1">
    <location>
        <begin position="4"/>
        <end position="117"/>
    </location>
</feature>
<sequence>MYGAPCWVSLATRELAPAQEFYSTVLGWTFRPDESLGEEFSVAMADGETVAGVAAVTPTIGVAVAWTPYFYVDGADPVAARIWERGATMAIGPMRLGNGRVALAADPAGATFGFWQGQVRHGWRAEDSPPPAQLELRTRDAFAAAIFYGEVFEWAANRPDHCDVDYQHGAVVVRVGQHTVATLRGGGVESAPDPKIRPRWHVCFTVDDVEAAVRAAVKAGGTVTEEPSNGLGGRSAGLRDPDGGLFTVATPLE</sequence>
<dbReference type="PROSITE" id="PS51819">
    <property type="entry name" value="VOC"/>
    <property type="match status" value="2"/>
</dbReference>
<accession>A0ABT2K045</accession>
<comment type="caution">
    <text evidence="2">The sequence shown here is derived from an EMBL/GenBank/DDBJ whole genome shotgun (WGS) entry which is preliminary data.</text>
</comment>
<dbReference type="SUPFAM" id="SSF54593">
    <property type="entry name" value="Glyoxalase/Bleomycin resistance protein/Dihydroxybiphenyl dioxygenase"/>
    <property type="match status" value="2"/>
</dbReference>
<organism evidence="2 3">
    <name type="scientific">Streptomyces gossypii</name>
    <dbReference type="NCBI Taxonomy" id="2883101"/>
    <lineage>
        <taxon>Bacteria</taxon>
        <taxon>Bacillati</taxon>
        <taxon>Actinomycetota</taxon>
        <taxon>Actinomycetes</taxon>
        <taxon>Kitasatosporales</taxon>
        <taxon>Streptomycetaceae</taxon>
        <taxon>Streptomyces</taxon>
    </lineage>
</organism>
<dbReference type="PANTHER" id="PTHR33993:SF10">
    <property type="entry name" value="CONSERVED PROTEIN"/>
    <property type="match status" value="1"/>
</dbReference>
<proteinExistence type="predicted"/>
<dbReference type="Proteomes" id="UP001156389">
    <property type="component" value="Unassembled WGS sequence"/>
</dbReference>
<dbReference type="PANTHER" id="PTHR33993">
    <property type="entry name" value="GLYOXALASE-RELATED"/>
    <property type="match status" value="1"/>
</dbReference>
<protein>
    <submittedName>
        <fullName evidence="2">VOC family protein</fullName>
    </submittedName>
</protein>
<dbReference type="Pfam" id="PF18029">
    <property type="entry name" value="Glyoxalase_6"/>
    <property type="match status" value="1"/>
</dbReference>
<dbReference type="InterPro" id="IPR037523">
    <property type="entry name" value="VOC_core"/>
</dbReference>
<evidence type="ECO:0000313" key="2">
    <source>
        <dbReference type="EMBL" id="MCT2593476.1"/>
    </source>
</evidence>
<gene>
    <name evidence="2" type="ORF">LHJ74_26815</name>
</gene>
<name>A0ABT2K045_9ACTN</name>